<accession>A0A6J6EDQ0</accession>
<dbReference type="CDD" id="cd03801">
    <property type="entry name" value="GT4_PimA-like"/>
    <property type="match status" value="1"/>
</dbReference>
<keyword evidence="3" id="KW-0808">Transferase</keyword>
<sequence length="821" mass="90010">MPETPRVSVVLVNYRGAADTVTAIGYLKALAQYPAQLEIVVVDNASGDGSLQVLSAFADDITLVESSANLGFAGGCNLGVSRSTGDIVAFLNNDARPDDNWVTAALATFDGRADIGAVASQVLDWDGKRIDYQGSGLTWFGMGYRPFTGDRVSGKAQIARPVLFGTGAAMFVRRSVFEELGGFDESFFMFFEDVDFGWRLNLAGYTYVYQPESLAYHRYHGSMSEVASYREQFLLERNALYCLYKNLDDANLSRILPGAMLASVKRAVVGSGTDTSGFDLAKGGSNQESVTVSPDTLVPLYALDQFVDALPGLIASRHKIQGSRVRSDVAMWKLFGETNAVMSTDARYLQGYDSIVEALGVTEDPASSSVLVITGDPIGKKLSGPGIRAWHIARALANTHDVTLLSLTGVDETMSADVRLVHVPAGDDRAFAKWNTWADIVIFQGHALDVFPALATSKAYKIVDIYDPMHLEQLEQARHLPAAQWESQVRDAAATIEAQLRIGDFFLCASERQRHFYLGQLTTLGRISPATYRDDPHFSRLLGVVPFGFPDSPPEHSTSVLRGVVPGIGPDDALIIWSGGIYDWFDPLTLIRAVAKLAETRPSVRLFFMGTAHPHPGVPEMPIIKESRALAESLGLTSRHVFFNDSWVDYDTRHNYLLEADVGVSTHRSHIETTFSFRTRILDYLWASLPMVVTEGDHFGDLVARTGIGAAVPAGDVDALVKALDTYLFDDKAVARAKKALVTQRQDYTWTNTLAPLVAHVTGLTSGAITRRPSQPVRHSPARPRPVRFSIQDIGRGFERLARGEFRSLLRAVGRKLRPRR</sequence>
<proteinExistence type="inferred from homology"/>
<dbReference type="AlphaFoldDB" id="A0A6J6EDQ0"/>
<dbReference type="CDD" id="cd04186">
    <property type="entry name" value="GT_2_like_c"/>
    <property type="match status" value="1"/>
</dbReference>
<evidence type="ECO:0000256" key="3">
    <source>
        <dbReference type="ARBA" id="ARBA00022679"/>
    </source>
</evidence>
<comment type="similarity">
    <text evidence="1">Belongs to the glycosyltransferase 2 family.</text>
</comment>
<dbReference type="EMBL" id="CAEZVY010000039">
    <property type="protein sequence ID" value="CAB4639940.1"/>
    <property type="molecule type" value="Genomic_DNA"/>
</dbReference>
<evidence type="ECO:0000313" key="5">
    <source>
        <dbReference type="EMBL" id="CAB4571258.1"/>
    </source>
</evidence>
<dbReference type="InterPro" id="IPR029044">
    <property type="entry name" value="Nucleotide-diphossugar_trans"/>
</dbReference>
<keyword evidence="2" id="KW-0328">Glycosyltransferase</keyword>
<dbReference type="Gene3D" id="3.90.550.10">
    <property type="entry name" value="Spore Coat Polysaccharide Biosynthesis Protein SpsA, Chain A"/>
    <property type="match status" value="1"/>
</dbReference>
<dbReference type="PANTHER" id="PTHR43179:SF12">
    <property type="entry name" value="GALACTOFURANOSYLTRANSFERASE GLFT2"/>
    <property type="match status" value="1"/>
</dbReference>
<dbReference type="InterPro" id="IPR001173">
    <property type="entry name" value="Glyco_trans_2-like"/>
</dbReference>
<feature type="domain" description="Glycosyltransferase 2-like" evidence="4">
    <location>
        <begin position="28"/>
        <end position="181"/>
    </location>
</feature>
<dbReference type="SUPFAM" id="SSF53756">
    <property type="entry name" value="UDP-Glycosyltransferase/glycogen phosphorylase"/>
    <property type="match status" value="1"/>
</dbReference>
<name>A0A6J6EDQ0_9ZZZZ</name>
<dbReference type="Pfam" id="PF00535">
    <property type="entry name" value="Glycos_transf_2"/>
    <property type="match status" value="1"/>
</dbReference>
<gene>
    <name evidence="5" type="ORF">UFOPK1684_00732</name>
    <name evidence="6" type="ORF">UFOPK2158_00495</name>
</gene>
<reference evidence="5" key="1">
    <citation type="submission" date="2020-05" db="EMBL/GenBank/DDBJ databases">
        <authorList>
            <person name="Chiriac C."/>
            <person name="Salcher M."/>
            <person name="Ghai R."/>
            <person name="Kavagutti S V."/>
        </authorList>
    </citation>
    <scope>NUCLEOTIDE SEQUENCE</scope>
</reference>
<evidence type="ECO:0000313" key="6">
    <source>
        <dbReference type="EMBL" id="CAB4639940.1"/>
    </source>
</evidence>
<dbReference type="Pfam" id="PF13692">
    <property type="entry name" value="Glyco_trans_1_4"/>
    <property type="match status" value="1"/>
</dbReference>
<dbReference type="EMBL" id="CAEZTM010000028">
    <property type="protein sequence ID" value="CAB4571258.1"/>
    <property type="molecule type" value="Genomic_DNA"/>
</dbReference>
<evidence type="ECO:0000259" key="4">
    <source>
        <dbReference type="Pfam" id="PF00535"/>
    </source>
</evidence>
<dbReference type="SUPFAM" id="SSF53448">
    <property type="entry name" value="Nucleotide-diphospho-sugar transferases"/>
    <property type="match status" value="1"/>
</dbReference>
<dbReference type="GO" id="GO:0016757">
    <property type="term" value="F:glycosyltransferase activity"/>
    <property type="evidence" value="ECO:0007669"/>
    <property type="project" value="UniProtKB-KW"/>
</dbReference>
<dbReference type="Gene3D" id="3.40.50.2000">
    <property type="entry name" value="Glycogen Phosphorylase B"/>
    <property type="match status" value="1"/>
</dbReference>
<protein>
    <submittedName>
        <fullName evidence="5">Unannotated protein</fullName>
    </submittedName>
</protein>
<evidence type="ECO:0000256" key="1">
    <source>
        <dbReference type="ARBA" id="ARBA00006739"/>
    </source>
</evidence>
<dbReference type="PANTHER" id="PTHR43179">
    <property type="entry name" value="RHAMNOSYLTRANSFERASE WBBL"/>
    <property type="match status" value="1"/>
</dbReference>
<evidence type="ECO:0000256" key="2">
    <source>
        <dbReference type="ARBA" id="ARBA00022676"/>
    </source>
</evidence>
<organism evidence="5">
    <name type="scientific">freshwater metagenome</name>
    <dbReference type="NCBI Taxonomy" id="449393"/>
    <lineage>
        <taxon>unclassified sequences</taxon>
        <taxon>metagenomes</taxon>
        <taxon>ecological metagenomes</taxon>
    </lineage>
</organism>